<evidence type="ECO:0000313" key="1">
    <source>
        <dbReference type="EMBL" id="QJA88909.1"/>
    </source>
</evidence>
<sequence>MKLYEDLVFIEMCEKAVEIQATKGFLAVGDYWCWASLPERVYQVKIEPIVMEDRRIKRRNYKIWLPTQSDMDGMIDEQSPHKSAMRFSAFANPARHVSMQKAHFVEDDNGYLDLVPDPEVMNQAELDYPKQFTSTEQLKLAFVYKQNYNKVWVDGDWTELE</sequence>
<organism evidence="1">
    <name type="scientific">viral metagenome</name>
    <dbReference type="NCBI Taxonomy" id="1070528"/>
    <lineage>
        <taxon>unclassified sequences</taxon>
        <taxon>metagenomes</taxon>
        <taxon>organismal metagenomes</taxon>
    </lineage>
</organism>
<reference evidence="1" key="1">
    <citation type="submission" date="2020-03" db="EMBL/GenBank/DDBJ databases">
        <title>The deep terrestrial virosphere.</title>
        <authorList>
            <person name="Holmfeldt K."/>
            <person name="Nilsson E."/>
            <person name="Simone D."/>
            <person name="Lopez-Fernandez M."/>
            <person name="Wu X."/>
            <person name="de Brujin I."/>
            <person name="Lundin D."/>
            <person name="Andersson A."/>
            <person name="Bertilsson S."/>
            <person name="Dopson M."/>
        </authorList>
    </citation>
    <scope>NUCLEOTIDE SEQUENCE</scope>
    <source>
        <strain evidence="1">MM415B02654</strain>
    </source>
</reference>
<dbReference type="AlphaFoldDB" id="A0A6M3L3N8"/>
<accession>A0A6M3L3N8</accession>
<protein>
    <submittedName>
        <fullName evidence="1">Uncharacterized protein</fullName>
    </submittedName>
</protein>
<dbReference type="EMBL" id="MT142811">
    <property type="protein sequence ID" value="QJA88909.1"/>
    <property type="molecule type" value="Genomic_DNA"/>
</dbReference>
<proteinExistence type="predicted"/>
<gene>
    <name evidence="1" type="ORF">MM415B02654_0004</name>
</gene>
<name>A0A6M3L3N8_9ZZZZ</name>